<protein>
    <submittedName>
        <fullName evidence="1">Dihydroorotate dehydrogenase</fullName>
    </submittedName>
</protein>
<dbReference type="Proteomes" id="UP000055060">
    <property type="component" value="Unassembled WGS sequence"/>
</dbReference>
<dbReference type="InterPro" id="IPR013785">
    <property type="entry name" value="Aldolase_TIM"/>
</dbReference>
<accession>A0A0S7BIF2</accession>
<dbReference type="OrthoDB" id="160593at2"/>
<evidence type="ECO:0000313" key="1">
    <source>
        <dbReference type="EMBL" id="GAP15385.1"/>
    </source>
</evidence>
<evidence type="ECO:0000313" key="2">
    <source>
        <dbReference type="Proteomes" id="UP000055060"/>
    </source>
</evidence>
<dbReference type="SUPFAM" id="SSF51395">
    <property type="entry name" value="FMN-linked oxidoreductases"/>
    <property type="match status" value="1"/>
</dbReference>
<organism evidence="1">
    <name type="scientific">Longilinea arvoryzae</name>
    <dbReference type="NCBI Taxonomy" id="360412"/>
    <lineage>
        <taxon>Bacteria</taxon>
        <taxon>Bacillati</taxon>
        <taxon>Chloroflexota</taxon>
        <taxon>Anaerolineae</taxon>
        <taxon>Anaerolineales</taxon>
        <taxon>Anaerolineaceae</taxon>
        <taxon>Longilinea</taxon>
    </lineage>
</organism>
<dbReference type="EMBL" id="DF967972">
    <property type="protein sequence ID" value="GAP15385.1"/>
    <property type="molecule type" value="Genomic_DNA"/>
</dbReference>
<reference evidence="1" key="1">
    <citation type="submission" date="2015-07" db="EMBL/GenBank/DDBJ databases">
        <title>Draft Genome Sequences of Anaerolinea thermolimosa IMO-1, Bellilinea caldifistulae GOMI-1, Leptolinea tardivitalis YMTK-2, Levilinea saccharolytica KIBI-1,Longilinea arvoryzae KOME-1, Previously Described as Members of the Anaerolineaceae (Chloroflexi).</title>
        <authorList>
            <person name="Sekiguchi Y."/>
            <person name="Ohashi A."/>
            <person name="Matsuura N."/>
            <person name="Tourlousse M.D."/>
        </authorList>
    </citation>
    <scope>NUCLEOTIDE SEQUENCE [LARGE SCALE GENOMIC DNA]</scope>
    <source>
        <strain evidence="1">KOME-1</strain>
    </source>
</reference>
<gene>
    <name evidence="1" type="ORF">LARV_03171</name>
</gene>
<dbReference type="AlphaFoldDB" id="A0A0S7BIF2"/>
<keyword evidence="2" id="KW-1185">Reference proteome</keyword>
<dbReference type="Gene3D" id="3.20.20.70">
    <property type="entry name" value="Aldolase class I"/>
    <property type="match status" value="1"/>
</dbReference>
<sequence>MYFSPREEITLTSPWINAAGSLGYAPAGSWSVPMPQGAFVTNPISLRPRTPAEDRTLIEYSGGYLLHTGVANPGLNEAIKRYASRWARATLPVWIHLLADSPENVRQMVQALEELDGVAAIVLGIPPHIHGEQALSLVAAASGERPLVVEAPLTAAGDGWIGRLAGLGVSAVCLSAPRGALPDEDGRVTGGHLTGPGLFPQVLSALRSARRSRLPVIAAAGVYSKAHGEVLLKSGAWAVALDGVLWRGWEE</sequence>
<proteinExistence type="predicted"/>
<dbReference type="RefSeq" id="WP_075074567.1">
    <property type="nucleotide sequence ID" value="NZ_DF967972.1"/>
</dbReference>
<dbReference type="STRING" id="360412.LARV_03171"/>
<name>A0A0S7BIF2_9CHLR</name>